<dbReference type="Pfam" id="PF16124">
    <property type="entry name" value="RecQ_Zn_bind"/>
    <property type="match status" value="1"/>
</dbReference>
<feature type="compositionally biased region" description="Polar residues" evidence="13">
    <location>
        <begin position="372"/>
        <end position="381"/>
    </location>
</feature>
<keyword evidence="4" id="KW-0378">Hydrolase</keyword>
<proteinExistence type="inferred from homology"/>
<dbReference type="Pfam" id="PF00270">
    <property type="entry name" value="DEAD"/>
    <property type="match status" value="1"/>
</dbReference>
<dbReference type="InterPro" id="IPR027417">
    <property type="entry name" value="P-loop_NTPase"/>
</dbReference>
<dbReference type="Proteomes" id="UP000717696">
    <property type="component" value="Unassembled WGS sequence"/>
</dbReference>
<comment type="subcellular location">
    <subcellularLocation>
        <location evidence="1">Nucleus</location>
    </subcellularLocation>
</comment>
<dbReference type="PROSITE" id="PS51194">
    <property type="entry name" value="HELICASE_CTER"/>
    <property type="match status" value="1"/>
</dbReference>
<keyword evidence="7" id="KW-0238">DNA-binding</keyword>
<keyword evidence="5" id="KW-0347">Helicase</keyword>
<feature type="region of interest" description="Disordered" evidence="13">
    <location>
        <begin position="626"/>
        <end position="688"/>
    </location>
</feature>
<feature type="region of interest" description="Disordered" evidence="13">
    <location>
        <begin position="572"/>
        <end position="606"/>
    </location>
</feature>
<evidence type="ECO:0000256" key="12">
    <source>
        <dbReference type="SAM" id="Coils"/>
    </source>
</evidence>
<evidence type="ECO:0000256" key="8">
    <source>
        <dbReference type="ARBA" id="ARBA00023235"/>
    </source>
</evidence>
<reference evidence="16" key="1">
    <citation type="journal article" date="2021" name="Nat. Commun.">
        <title>Genetic determinants of endophytism in the Arabidopsis root mycobiome.</title>
        <authorList>
            <person name="Mesny F."/>
            <person name="Miyauchi S."/>
            <person name="Thiergart T."/>
            <person name="Pickel B."/>
            <person name="Atanasova L."/>
            <person name="Karlsson M."/>
            <person name="Huettel B."/>
            <person name="Barry K.W."/>
            <person name="Haridas S."/>
            <person name="Chen C."/>
            <person name="Bauer D."/>
            <person name="Andreopoulos W."/>
            <person name="Pangilinan J."/>
            <person name="LaButti K."/>
            <person name="Riley R."/>
            <person name="Lipzen A."/>
            <person name="Clum A."/>
            <person name="Drula E."/>
            <person name="Henrissat B."/>
            <person name="Kohler A."/>
            <person name="Grigoriev I.V."/>
            <person name="Martin F.M."/>
            <person name="Hacquard S."/>
        </authorList>
    </citation>
    <scope>NUCLEOTIDE SEQUENCE</scope>
    <source>
        <strain evidence="16">MPI-CAGE-AT-0021</strain>
    </source>
</reference>
<feature type="compositionally biased region" description="Low complexity" evidence="13">
    <location>
        <begin position="1539"/>
        <end position="1550"/>
    </location>
</feature>
<evidence type="ECO:0000256" key="3">
    <source>
        <dbReference type="ARBA" id="ARBA00022741"/>
    </source>
</evidence>
<dbReference type="InterPro" id="IPR014001">
    <property type="entry name" value="Helicase_ATP-bd"/>
</dbReference>
<evidence type="ECO:0000256" key="5">
    <source>
        <dbReference type="ARBA" id="ARBA00022806"/>
    </source>
</evidence>
<feature type="compositionally biased region" description="Low complexity" evidence="13">
    <location>
        <begin position="1581"/>
        <end position="1599"/>
    </location>
</feature>
<feature type="region of interest" description="Disordered" evidence="13">
    <location>
        <begin position="23"/>
        <end position="85"/>
    </location>
</feature>
<feature type="compositionally biased region" description="Low complexity" evidence="13">
    <location>
        <begin position="277"/>
        <end position="287"/>
    </location>
</feature>
<dbReference type="GO" id="GO:0006260">
    <property type="term" value="P:DNA replication"/>
    <property type="evidence" value="ECO:0007669"/>
    <property type="project" value="InterPro"/>
</dbReference>
<evidence type="ECO:0000256" key="2">
    <source>
        <dbReference type="ARBA" id="ARBA00005446"/>
    </source>
</evidence>
<dbReference type="Pfam" id="PF00271">
    <property type="entry name" value="Helicase_C"/>
    <property type="match status" value="1"/>
</dbReference>
<dbReference type="PANTHER" id="PTHR13710">
    <property type="entry name" value="DNA HELICASE RECQ FAMILY MEMBER"/>
    <property type="match status" value="1"/>
</dbReference>
<dbReference type="PANTHER" id="PTHR13710:SF153">
    <property type="entry name" value="RECQ-LIKE DNA HELICASE BLM"/>
    <property type="match status" value="1"/>
</dbReference>
<feature type="compositionally biased region" description="Acidic residues" evidence="13">
    <location>
        <begin position="1497"/>
        <end position="1510"/>
    </location>
</feature>
<dbReference type="GO" id="GO:0005737">
    <property type="term" value="C:cytoplasm"/>
    <property type="evidence" value="ECO:0007669"/>
    <property type="project" value="TreeGrafter"/>
</dbReference>
<evidence type="ECO:0000313" key="17">
    <source>
        <dbReference type="Proteomes" id="UP000717696"/>
    </source>
</evidence>
<feature type="domain" description="Helicase C-terminal" evidence="15">
    <location>
        <begin position="998"/>
        <end position="1142"/>
    </location>
</feature>
<dbReference type="InterPro" id="IPR018982">
    <property type="entry name" value="RQC_domain"/>
</dbReference>
<evidence type="ECO:0000256" key="4">
    <source>
        <dbReference type="ARBA" id="ARBA00022801"/>
    </source>
</evidence>
<dbReference type="GO" id="GO:0043138">
    <property type="term" value="F:3'-5' DNA helicase activity"/>
    <property type="evidence" value="ECO:0007669"/>
    <property type="project" value="UniProtKB-EC"/>
</dbReference>
<evidence type="ECO:0000313" key="16">
    <source>
        <dbReference type="EMBL" id="KAH7163091.1"/>
    </source>
</evidence>
<dbReference type="GO" id="GO:0005634">
    <property type="term" value="C:nucleus"/>
    <property type="evidence" value="ECO:0007669"/>
    <property type="project" value="UniProtKB-SubCell"/>
</dbReference>
<evidence type="ECO:0000259" key="15">
    <source>
        <dbReference type="PROSITE" id="PS51194"/>
    </source>
</evidence>
<evidence type="ECO:0000256" key="7">
    <source>
        <dbReference type="ARBA" id="ARBA00023125"/>
    </source>
</evidence>
<keyword evidence="9" id="KW-0539">Nucleus</keyword>
<dbReference type="InterPro" id="IPR004589">
    <property type="entry name" value="DNA_helicase_ATP-dep_RecQ"/>
</dbReference>
<feature type="compositionally biased region" description="Basic and acidic residues" evidence="13">
    <location>
        <begin position="641"/>
        <end position="652"/>
    </location>
</feature>
<dbReference type="SMART" id="SM00487">
    <property type="entry name" value="DEXDc"/>
    <property type="match status" value="1"/>
</dbReference>
<keyword evidence="3" id="KW-0547">Nucleotide-binding</keyword>
<feature type="region of interest" description="Disordered" evidence="13">
    <location>
        <begin position="1298"/>
        <end position="1331"/>
    </location>
</feature>
<dbReference type="InterPro" id="IPR011545">
    <property type="entry name" value="DEAD/DEAH_box_helicase_dom"/>
</dbReference>
<dbReference type="GO" id="GO:0000724">
    <property type="term" value="P:double-strand break repair via homologous recombination"/>
    <property type="evidence" value="ECO:0007669"/>
    <property type="project" value="TreeGrafter"/>
</dbReference>
<dbReference type="OrthoDB" id="10261556at2759"/>
<feature type="compositionally biased region" description="Basic and acidic residues" evidence="13">
    <location>
        <begin position="382"/>
        <end position="402"/>
    </location>
</feature>
<dbReference type="PROSITE" id="PS00690">
    <property type="entry name" value="DEAH_ATP_HELICASE"/>
    <property type="match status" value="1"/>
</dbReference>
<keyword evidence="12" id="KW-0175">Coiled coil</keyword>
<dbReference type="GO" id="GO:0009378">
    <property type="term" value="F:four-way junction helicase activity"/>
    <property type="evidence" value="ECO:0007669"/>
    <property type="project" value="TreeGrafter"/>
</dbReference>
<feature type="compositionally biased region" description="Basic residues" evidence="13">
    <location>
        <begin position="1555"/>
        <end position="1566"/>
    </location>
</feature>
<evidence type="ECO:0000256" key="13">
    <source>
        <dbReference type="SAM" id="MobiDB-lite"/>
    </source>
</evidence>
<evidence type="ECO:0000256" key="11">
    <source>
        <dbReference type="ARBA" id="ARBA00034808"/>
    </source>
</evidence>
<protein>
    <recommendedName>
        <fullName evidence="11">DNA 3'-5' helicase</fullName>
        <ecNumber evidence="11">5.6.2.4</ecNumber>
    </recommendedName>
</protein>
<comment type="similarity">
    <text evidence="2">Belongs to the helicase family. RecQ subfamily.</text>
</comment>
<feature type="region of interest" description="Disordered" evidence="13">
    <location>
        <begin position="1497"/>
        <end position="1524"/>
    </location>
</feature>
<dbReference type="GO" id="GO:0005524">
    <property type="term" value="F:ATP binding"/>
    <property type="evidence" value="ECO:0007669"/>
    <property type="project" value="UniProtKB-KW"/>
</dbReference>
<feature type="region of interest" description="Disordered" evidence="13">
    <location>
        <begin position="193"/>
        <end position="217"/>
    </location>
</feature>
<accession>A0A9P9JIW8</accession>
<dbReference type="CDD" id="cd18794">
    <property type="entry name" value="SF2_C_RecQ"/>
    <property type="match status" value="1"/>
</dbReference>
<dbReference type="PROSITE" id="PS51192">
    <property type="entry name" value="HELICASE_ATP_BIND_1"/>
    <property type="match status" value="1"/>
</dbReference>
<keyword evidence="6" id="KW-0067">ATP-binding</keyword>
<dbReference type="InterPro" id="IPR036388">
    <property type="entry name" value="WH-like_DNA-bd_sf"/>
</dbReference>
<dbReference type="CDD" id="cd17920">
    <property type="entry name" value="DEXHc_RecQ"/>
    <property type="match status" value="1"/>
</dbReference>
<evidence type="ECO:0000256" key="10">
    <source>
        <dbReference type="ARBA" id="ARBA00034617"/>
    </source>
</evidence>
<feature type="compositionally biased region" description="Low complexity" evidence="13">
    <location>
        <begin position="29"/>
        <end position="49"/>
    </location>
</feature>
<name>A0A9P9JIW8_9HYPO</name>
<keyword evidence="17" id="KW-1185">Reference proteome</keyword>
<sequence>MTRNNLADHLPWLLKNLDLPKPLTLAFPSASDTSGSGASQSQSCGSSGTQEAETETIIDSKNEPSPRRTTLSRSNGLGGTSKPLRDSDQVLVTEYAMARLTSSVKTKKPSLVSKAQPQLLTPASTKHLSLQPDTQSKRATGTRSPLTNRKCEPTPKRHIARTRGHCASSLDFPDLDANDLECMDLTEDTFGSSDSLEFADDLPVSSGKKRKSNDVSKEEFADIDDFPDVYELLGTDPPISSPSSSARARRIRELPVDPLSPSRRLGPVEEEFRVASSSSIETSSWKSQPAHEITQKAADIVPTSSASRKRAKNSPTDTPGIDDIPPHPDRLVIPDSDDEFITPPSHNSSLVVLGASVIKTVQYGTVTKKESSQVLQSIQDSPSERKNSLARPTDDSKTRGVDNQDLSEYMNEEAAPPSSQTPGILARLADTVDKLIRRNDKDFSRAISERWPKDKRSQIKSEKERLLKQQKAIKDLAGPKDSYVSLCKKREELVSQVAQALDELTDEIQEMEQFLIRALDDAGLDEDALVQSSQSSTCSAPGQVVVMGTQPTVQSTVNMSAASREPMPVMETGSQVVQQTQLPQTSERKNWSGTNQTTQITPRLSLISQDEDDLSFLPFPRDTQMLSKARSRPHPALPPHVEFDVPDERSSDTDDDVLQPASRPVAKAAPAMTRRTPQGNRQYRTRDEFSDFSDDEDMLAFAQDYETRQSLGVSSQGSRMVFSETSGNATATMRPRGVSKKQATPAVADARIPPELMRHPWSPEVQRMLKDRFRMRGFRHNQLEAINATLGGEDAFVLMPTGGGKSLCYQLPAVIKTGKTRGVTIVVSPLISLMQDQVDHMKALGIQAVAFNGECSAEYKRQVMSAFNERSPEHFVELLYVTPEMVSKNIAFNNGMQTLYRKGKLARLVIDEAHCVSQWGHDFRPDYKTLGQVRLRYPEVPVMALTATATQNVIVDIRHNLGMPNCKTFSQSFNRPNLYYEVLPKGSNSSATESIADLIRSKYSALSGIVYTISRKQAEDVAEKLTNHGITARHYHAGIDPQEKVEVQTSWQKGDVKVVVATIAFGMGIDKPDVRFVVHHGLPKSLEGYYQETGRAGRDGKPSDCILFYGKGDIRVLKKLIADGDGNNEQKERQMVMLNRVTAFCDNKSDCRRTEVLRYFGEDFTPDQCQKSCDNCKAGLTFEQQDFSEYAIAAIRVVQRQRRLTPTQCAEILLGKKYPPQEQHLSDEFYGSAKGLKKHELVRVIDKLSAEKAFDEDNVVGNYGVAIQYLQLGPRARQFLMGQSQLMLTIQVAEAKASKSTKAKAKKTGKKAKDQEPVAVPSTKKSRVVESDDEEYAMTANGYRNDGFVMPDDEMDDDEEDAFNELPKHRPAKPPSKRLGPPILADTLLQDLPEIHQDIIHGFVEEAKKIEEHIRNKKELRKPLFTERDFQEMAIHWTISLDEMKRIAGIDPDKVKAHGPKILHILRRHHAMYQEIMSANPDGDLGQEVVDLISSEVEGDNGMDDDDEGEDSHYFNGNNTGAPRANVQAWHDKLQGLNSQPSQSKQKSSYGGRGGGKKFTAKKWSRRSSGGVSKRKGAGGSRKASSSSSTSRAASVGARKIVRKASGGIGLMPL</sequence>
<keyword evidence="8" id="KW-0413">Isomerase</keyword>
<evidence type="ECO:0000256" key="1">
    <source>
        <dbReference type="ARBA" id="ARBA00004123"/>
    </source>
</evidence>
<dbReference type="SMART" id="SM00490">
    <property type="entry name" value="HELICc"/>
    <property type="match status" value="1"/>
</dbReference>
<comment type="caution">
    <text evidence="16">The sequence shown here is derived from an EMBL/GenBank/DDBJ whole genome shotgun (WGS) entry which is preliminary data.</text>
</comment>
<organism evidence="16 17">
    <name type="scientific">Dactylonectria estremocensis</name>
    <dbReference type="NCBI Taxonomy" id="1079267"/>
    <lineage>
        <taxon>Eukaryota</taxon>
        <taxon>Fungi</taxon>
        <taxon>Dikarya</taxon>
        <taxon>Ascomycota</taxon>
        <taxon>Pezizomycotina</taxon>
        <taxon>Sordariomycetes</taxon>
        <taxon>Hypocreomycetidae</taxon>
        <taxon>Hypocreales</taxon>
        <taxon>Nectriaceae</taxon>
        <taxon>Dactylonectria</taxon>
    </lineage>
</organism>
<dbReference type="SUPFAM" id="SSF46785">
    <property type="entry name" value="Winged helix' DNA-binding domain"/>
    <property type="match status" value="1"/>
</dbReference>
<dbReference type="InterPro" id="IPR036390">
    <property type="entry name" value="WH_DNA-bd_sf"/>
</dbReference>
<feature type="region of interest" description="Disordered" evidence="13">
    <location>
        <begin position="103"/>
        <end position="159"/>
    </location>
</feature>
<dbReference type="Gene3D" id="1.10.10.10">
    <property type="entry name" value="Winged helix-like DNA-binding domain superfamily/Winged helix DNA-binding domain"/>
    <property type="match status" value="1"/>
</dbReference>
<evidence type="ECO:0000259" key="14">
    <source>
        <dbReference type="PROSITE" id="PS51192"/>
    </source>
</evidence>
<feature type="domain" description="Helicase ATP-binding" evidence="14">
    <location>
        <begin position="786"/>
        <end position="967"/>
    </location>
</feature>
<dbReference type="GO" id="GO:0016787">
    <property type="term" value="F:hydrolase activity"/>
    <property type="evidence" value="ECO:0007669"/>
    <property type="project" value="UniProtKB-KW"/>
</dbReference>
<feature type="coiled-coil region" evidence="12">
    <location>
        <begin position="487"/>
        <end position="521"/>
    </location>
</feature>
<dbReference type="EMBL" id="JAGMUU010000001">
    <property type="protein sequence ID" value="KAH7163091.1"/>
    <property type="molecule type" value="Genomic_DNA"/>
</dbReference>
<comment type="catalytic activity">
    <reaction evidence="10">
        <text>Couples ATP hydrolysis with the unwinding of duplex DNA by translocating in the 3'-5' direction.</text>
        <dbReference type="EC" id="5.6.2.4"/>
    </reaction>
</comment>
<evidence type="ECO:0000256" key="6">
    <source>
        <dbReference type="ARBA" id="ARBA00022840"/>
    </source>
</evidence>
<dbReference type="Gene3D" id="3.40.50.300">
    <property type="entry name" value="P-loop containing nucleotide triphosphate hydrolases"/>
    <property type="match status" value="2"/>
</dbReference>
<gene>
    <name evidence="16" type="ORF">B0J13DRAFT_537798</name>
</gene>
<feature type="compositionally biased region" description="Polar residues" evidence="13">
    <location>
        <begin position="113"/>
        <end position="147"/>
    </location>
</feature>
<evidence type="ECO:0000256" key="9">
    <source>
        <dbReference type="ARBA" id="ARBA00023242"/>
    </source>
</evidence>
<dbReference type="FunFam" id="3.40.50.300:FF:001975">
    <property type="entry name" value="ATP-dependent DNA helicase"/>
    <property type="match status" value="1"/>
</dbReference>
<feature type="compositionally biased region" description="Basic residues" evidence="13">
    <location>
        <begin position="1299"/>
        <end position="1310"/>
    </location>
</feature>
<feature type="region of interest" description="Disordered" evidence="13">
    <location>
        <begin position="277"/>
        <end position="347"/>
    </location>
</feature>
<dbReference type="InterPro" id="IPR032284">
    <property type="entry name" value="RecQ_Zn-bd"/>
</dbReference>
<dbReference type="NCBIfam" id="TIGR00614">
    <property type="entry name" value="recQ_fam"/>
    <property type="match status" value="1"/>
</dbReference>
<dbReference type="SUPFAM" id="SSF52540">
    <property type="entry name" value="P-loop containing nucleoside triphosphate hydrolases"/>
    <property type="match status" value="1"/>
</dbReference>
<dbReference type="InterPro" id="IPR001650">
    <property type="entry name" value="Helicase_C-like"/>
</dbReference>
<dbReference type="SMART" id="SM00956">
    <property type="entry name" value="RQC"/>
    <property type="match status" value="1"/>
</dbReference>
<dbReference type="GO" id="GO:0003677">
    <property type="term" value="F:DNA binding"/>
    <property type="evidence" value="ECO:0007669"/>
    <property type="project" value="UniProtKB-KW"/>
</dbReference>
<dbReference type="GO" id="GO:0005694">
    <property type="term" value="C:chromosome"/>
    <property type="evidence" value="ECO:0007669"/>
    <property type="project" value="TreeGrafter"/>
</dbReference>
<dbReference type="InterPro" id="IPR002464">
    <property type="entry name" value="DNA/RNA_helicase_DEAH_CS"/>
</dbReference>
<dbReference type="EC" id="5.6.2.4" evidence="11"/>
<dbReference type="FunFam" id="3.40.50.300:FF:000537">
    <property type="entry name" value="Bloom syndrome RecQ-like helicase"/>
    <property type="match status" value="1"/>
</dbReference>
<feature type="region of interest" description="Disordered" evidence="13">
    <location>
        <begin position="369"/>
        <end position="402"/>
    </location>
</feature>
<feature type="region of interest" description="Disordered" evidence="13">
    <location>
        <begin position="1536"/>
        <end position="1614"/>
    </location>
</feature>
<dbReference type="Pfam" id="PF09382">
    <property type="entry name" value="RQC"/>
    <property type="match status" value="1"/>
</dbReference>